<name>A0A833R507_9POAL</name>
<evidence type="ECO:0000256" key="6">
    <source>
        <dbReference type="SAM" id="MobiDB-lite"/>
    </source>
</evidence>
<protein>
    <submittedName>
        <fullName evidence="8">B3 domain-containing transcription factor ABI3</fullName>
    </submittedName>
</protein>
<feature type="region of interest" description="Disordered" evidence="6">
    <location>
        <begin position="172"/>
        <end position="196"/>
    </location>
</feature>
<evidence type="ECO:0000256" key="3">
    <source>
        <dbReference type="ARBA" id="ARBA00023125"/>
    </source>
</evidence>
<dbReference type="OrthoDB" id="757982at2759"/>
<dbReference type="GO" id="GO:0005634">
    <property type="term" value="C:nucleus"/>
    <property type="evidence" value="ECO:0007669"/>
    <property type="project" value="UniProtKB-SubCell"/>
</dbReference>
<dbReference type="InterPro" id="IPR044800">
    <property type="entry name" value="LEC2-like"/>
</dbReference>
<organism evidence="8 9">
    <name type="scientific">Carex littledalei</name>
    <dbReference type="NCBI Taxonomy" id="544730"/>
    <lineage>
        <taxon>Eukaryota</taxon>
        <taxon>Viridiplantae</taxon>
        <taxon>Streptophyta</taxon>
        <taxon>Embryophyta</taxon>
        <taxon>Tracheophyta</taxon>
        <taxon>Spermatophyta</taxon>
        <taxon>Magnoliopsida</taxon>
        <taxon>Liliopsida</taxon>
        <taxon>Poales</taxon>
        <taxon>Cyperaceae</taxon>
        <taxon>Cyperoideae</taxon>
        <taxon>Cariceae</taxon>
        <taxon>Carex</taxon>
        <taxon>Carex subgen. Euthyceras</taxon>
    </lineage>
</organism>
<evidence type="ECO:0000256" key="1">
    <source>
        <dbReference type="ARBA" id="ARBA00004123"/>
    </source>
</evidence>
<dbReference type="PANTHER" id="PTHR31140:SF73">
    <property type="entry name" value="B3 DOMAIN-CONTAINING TRANSCRIPTION FACTOR FUS3"/>
    <property type="match status" value="1"/>
</dbReference>
<evidence type="ECO:0000256" key="4">
    <source>
        <dbReference type="ARBA" id="ARBA00023163"/>
    </source>
</evidence>
<dbReference type="InterPro" id="IPR003340">
    <property type="entry name" value="B3_DNA-bd"/>
</dbReference>
<dbReference type="GO" id="GO:0003677">
    <property type="term" value="F:DNA binding"/>
    <property type="evidence" value="ECO:0007669"/>
    <property type="project" value="UniProtKB-KW"/>
</dbReference>
<evidence type="ECO:0000313" key="8">
    <source>
        <dbReference type="EMBL" id="KAF3332047.1"/>
    </source>
</evidence>
<keyword evidence="3" id="KW-0238">DNA-binding</keyword>
<dbReference type="GO" id="GO:0003700">
    <property type="term" value="F:DNA-binding transcription factor activity"/>
    <property type="evidence" value="ECO:0007669"/>
    <property type="project" value="InterPro"/>
</dbReference>
<feature type="domain" description="TF-B3" evidence="7">
    <location>
        <begin position="28"/>
        <end position="129"/>
    </location>
</feature>
<gene>
    <name evidence="8" type="ORF">FCM35_KLT03453</name>
</gene>
<dbReference type="SMART" id="SM01019">
    <property type="entry name" value="B3"/>
    <property type="match status" value="1"/>
</dbReference>
<evidence type="ECO:0000259" key="7">
    <source>
        <dbReference type="SMART" id="SM01019"/>
    </source>
</evidence>
<reference evidence="8" key="1">
    <citation type="submission" date="2020-01" db="EMBL/GenBank/DDBJ databases">
        <title>Genome sequence of Kobresia littledalei, the first chromosome-level genome in the family Cyperaceae.</title>
        <authorList>
            <person name="Qu G."/>
        </authorList>
    </citation>
    <scope>NUCLEOTIDE SEQUENCE</scope>
    <source>
        <strain evidence="8">C.B.Clarke</strain>
        <tissue evidence="8">Leaf</tissue>
    </source>
</reference>
<keyword evidence="2" id="KW-0805">Transcription regulation</keyword>
<dbReference type="Gene3D" id="2.40.330.10">
    <property type="entry name" value="DNA-binding pseudobarrel domain"/>
    <property type="match status" value="1"/>
</dbReference>
<dbReference type="SUPFAM" id="SSF101936">
    <property type="entry name" value="DNA-binding pseudobarrel domain"/>
    <property type="match status" value="1"/>
</dbReference>
<keyword evidence="9" id="KW-1185">Reference proteome</keyword>
<keyword evidence="5" id="KW-0539">Nucleus</keyword>
<evidence type="ECO:0000256" key="2">
    <source>
        <dbReference type="ARBA" id="ARBA00023015"/>
    </source>
</evidence>
<dbReference type="Proteomes" id="UP000623129">
    <property type="component" value="Unassembled WGS sequence"/>
</dbReference>
<evidence type="ECO:0000313" key="9">
    <source>
        <dbReference type="Proteomes" id="UP000623129"/>
    </source>
</evidence>
<dbReference type="PANTHER" id="PTHR31140">
    <property type="entry name" value="B3 DOMAIN-CONTAINING TRANSCRIPTION FACTOR ABI3"/>
    <property type="match status" value="1"/>
</dbReference>
<evidence type="ECO:0000256" key="5">
    <source>
        <dbReference type="ARBA" id="ARBA00023242"/>
    </source>
</evidence>
<keyword evidence="4" id="KW-0804">Transcription</keyword>
<proteinExistence type="predicted"/>
<comment type="caution">
    <text evidence="8">The sequence shown here is derived from an EMBL/GenBank/DDBJ whole genome shotgun (WGS) entry which is preliminary data.</text>
</comment>
<dbReference type="InterPro" id="IPR015300">
    <property type="entry name" value="DNA-bd_pseudobarrel_sf"/>
</dbReference>
<accession>A0A833R507</accession>
<sequence length="196" mass="23160">MASWYNIELPLYLIIGKDSPEVGPKLVIQKVLCRTDISRRLVLSKNEAEANMPSLAANEARPMHLYDKLTGRFWEFIYRCWESPNRKVRSYYIENTGEYFRRHGLRPNDIIIIHEEETGIQTIRFRRAHAPICNNRRFREPFHSLMEDIRWAKRPRYSEIFPILLDDTRLDQSGQPAMEPIPSPDEPTTSLDHDCM</sequence>
<comment type="subcellular location">
    <subcellularLocation>
        <location evidence="1">Nucleus</location>
    </subcellularLocation>
</comment>
<dbReference type="AlphaFoldDB" id="A0A833R507"/>
<dbReference type="CDD" id="cd10017">
    <property type="entry name" value="B3_DNA"/>
    <property type="match status" value="1"/>
</dbReference>
<dbReference type="EMBL" id="SWLB01000012">
    <property type="protein sequence ID" value="KAF3332047.1"/>
    <property type="molecule type" value="Genomic_DNA"/>
</dbReference>